<evidence type="ECO:0000259" key="8">
    <source>
        <dbReference type="PROSITE" id="PS50893"/>
    </source>
</evidence>
<comment type="subcellular location">
    <subcellularLocation>
        <location evidence="1">Cell membrane</location>
        <topology evidence="1">Multi-pass membrane protein</topology>
    </subcellularLocation>
</comment>
<dbReference type="PROSITE" id="PS50893">
    <property type="entry name" value="ABC_TRANSPORTER_2"/>
    <property type="match status" value="1"/>
</dbReference>
<dbReference type="PROSITE" id="PS00211">
    <property type="entry name" value="ABC_TRANSPORTER_1"/>
    <property type="match status" value="1"/>
</dbReference>
<sequence>MTADHAAHAPLLRLLPHVTRHRGTFWWTLLSGLFVQLGLLTLGLLGALTLSLAVRGERAAVVPLTAGLLLTAVLCALVTWRESYVAHDLAYRILADLRDRVFTASRRSLPARHRPRHSGDLGAVALSDVETLEWLYAHTAAQALVSTVLLTVTIWLSLLLSPWLLLAWGPALLVIAALPWLTGGAAARRGAELTAANAALQADIVETVAGMRELAGAGALDRRRTELAEGTRALTRAQRRIAAVNGAETAVADLAVAAAGAAALGMTAAGVAGSDPALAPVAFALATVALGPIAQISALLRNFGTLLAAARRIDAVLTMPPATAEPVAPLPPAPGPLVFDRVTFRYHPTGPLVLDEVSFTARPGEIVALVGPSGGGKSTCVSLALRMWDPDSGTITLGGVDLSRLADADLRAAVTAVPQRIDLLAGTVGDNVRLAVPDASPERVHAAASAAGLLAPASGLPLGLDTPVAERGTGLSGGQRARVALARALLVDAPVLILDEALAALDAHAEAALHAVLRERAADRITLVVTHRASTVRAADRVLELRSGRLRPIGPP</sequence>
<feature type="transmembrane region" description="Helical" evidence="7">
    <location>
        <begin position="163"/>
        <end position="181"/>
    </location>
</feature>
<dbReference type="InterPro" id="IPR036640">
    <property type="entry name" value="ABC1_TM_sf"/>
</dbReference>
<dbReference type="InterPro" id="IPR039421">
    <property type="entry name" value="Type_1_exporter"/>
</dbReference>
<dbReference type="KEGG" id="smao:CAG99_05345"/>
<evidence type="ECO:0000256" key="1">
    <source>
        <dbReference type="ARBA" id="ARBA00004651"/>
    </source>
</evidence>
<feature type="transmembrane region" description="Helical" evidence="7">
    <location>
        <begin position="25"/>
        <end position="48"/>
    </location>
</feature>
<dbReference type="RefSeq" id="WP_086157858.1">
    <property type="nucleotide sequence ID" value="NZ_CP021121.1"/>
</dbReference>
<dbReference type="OrthoDB" id="9806127at2"/>
<evidence type="ECO:0000313" key="11">
    <source>
        <dbReference type="Proteomes" id="UP000194218"/>
    </source>
</evidence>
<reference evidence="10 11" key="1">
    <citation type="submission" date="2017-05" db="EMBL/GenBank/DDBJ databases">
        <title>Complete genome sequence of Streptomyces sp. SCSIO 03032 revealed the diverse biosynthetic pathways for its bioactive secondary metabolites.</title>
        <authorList>
            <person name="Ma L."/>
            <person name="Zhu Y."/>
            <person name="Zhang W."/>
            <person name="Zhang G."/>
            <person name="Tian X."/>
            <person name="Zhang S."/>
            <person name="Zhang C."/>
        </authorList>
    </citation>
    <scope>NUCLEOTIDE SEQUENCE [LARGE SCALE GENOMIC DNA]</scope>
    <source>
        <strain evidence="10 11">SCSIO 03032</strain>
    </source>
</reference>
<keyword evidence="11" id="KW-1185">Reference proteome</keyword>
<evidence type="ECO:0008006" key="12">
    <source>
        <dbReference type="Google" id="ProtNLM"/>
    </source>
</evidence>
<gene>
    <name evidence="10" type="ORF">CAG99_05345</name>
</gene>
<dbReference type="SMART" id="SM00382">
    <property type="entry name" value="AAA"/>
    <property type="match status" value="1"/>
</dbReference>
<dbReference type="GO" id="GO:0016887">
    <property type="term" value="F:ATP hydrolysis activity"/>
    <property type="evidence" value="ECO:0007669"/>
    <property type="project" value="InterPro"/>
</dbReference>
<evidence type="ECO:0000256" key="6">
    <source>
        <dbReference type="ARBA" id="ARBA00023136"/>
    </source>
</evidence>
<accession>A0A1W7CUC8</accession>
<organism evidence="10 11">
    <name type="scientific">Streptomyces marincola</name>
    <dbReference type="NCBI Taxonomy" id="2878388"/>
    <lineage>
        <taxon>Bacteria</taxon>
        <taxon>Bacillati</taxon>
        <taxon>Actinomycetota</taxon>
        <taxon>Actinomycetes</taxon>
        <taxon>Kitasatosporales</taxon>
        <taxon>Streptomycetaceae</taxon>
        <taxon>Streptomyces</taxon>
    </lineage>
</organism>
<evidence type="ECO:0000259" key="9">
    <source>
        <dbReference type="PROSITE" id="PS50929"/>
    </source>
</evidence>
<evidence type="ECO:0000256" key="5">
    <source>
        <dbReference type="ARBA" id="ARBA00022989"/>
    </source>
</evidence>
<keyword evidence="5 7" id="KW-1133">Transmembrane helix</keyword>
<proteinExistence type="predicted"/>
<evidence type="ECO:0000256" key="4">
    <source>
        <dbReference type="ARBA" id="ARBA00022840"/>
    </source>
</evidence>
<dbReference type="PROSITE" id="PS50929">
    <property type="entry name" value="ABC_TM1F"/>
    <property type="match status" value="1"/>
</dbReference>
<dbReference type="InterPro" id="IPR003439">
    <property type="entry name" value="ABC_transporter-like_ATP-bd"/>
</dbReference>
<protein>
    <recommendedName>
        <fullName evidence="12">ABC transporter ATP-binding protein</fullName>
    </recommendedName>
</protein>
<dbReference type="Proteomes" id="UP000194218">
    <property type="component" value="Chromosome"/>
</dbReference>
<feature type="domain" description="ABC transporter" evidence="8">
    <location>
        <begin position="337"/>
        <end position="556"/>
    </location>
</feature>
<evidence type="ECO:0000256" key="2">
    <source>
        <dbReference type="ARBA" id="ARBA00022692"/>
    </source>
</evidence>
<evidence type="ECO:0000313" key="10">
    <source>
        <dbReference type="EMBL" id="ARQ68347.1"/>
    </source>
</evidence>
<keyword evidence="2 7" id="KW-0812">Transmembrane</keyword>
<dbReference type="Gene3D" id="1.20.1560.10">
    <property type="entry name" value="ABC transporter type 1, transmembrane domain"/>
    <property type="match status" value="1"/>
</dbReference>
<dbReference type="SUPFAM" id="SSF52540">
    <property type="entry name" value="P-loop containing nucleoside triphosphate hydrolases"/>
    <property type="match status" value="1"/>
</dbReference>
<dbReference type="PANTHER" id="PTHR24221:SF654">
    <property type="entry name" value="ATP-BINDING CASSETTE SUB-FAMILY B MEMBER 6"/>
    <property type="match status" value="1"/>
</dbReference>
<keyword evidence="3" id="KW-0547">Nucleotide-binding</keyword>
<dbReference type="GO" id="GO:0005524">
    <property type="term" value="F:ATP binding"/>
    <property type="evidence" value="ECO:0007669"/>
    <property type="project" value="UniProtKB-KW"/>
</dbReference>
<dbReference type="Pfam" id="PF00005">
    <property type="entry name" value="ABC_tran"/>
    <property type="match status" value="1"/>
</dbReference>
<dbReference type="GO" id="GO:0005886">
    <property type="term" value="C:plasma membrane"/>
    <property type="evidence" value="ECO:0007669"/>
    <property type="project" value="UniProtKB-SubCell"/>
</dbReference>
<dbReference type="Pfam" id="PF00664">
    <property type="entry name" value="ABC_membrane"/>
    <property type="match status" value="1"/>
</dbReference>
<dbReference type="AlphaFoldDB" id="A0A1W7CUC8"/>
<evidence type="ECO:0000256" key="7">
    <source>
        <dbReference type="SAM" id="Phobius"/>
    </source>
</evidence>
<dbReference type="EMBL" id="CP021121">
    <property type="protein sequence ID" value="ARQ68347.1"/>
    <property type="molecule type" value="Genomic_DNA"/>
</dbReference>
<dbReference type="InterPro" id="IPR017871">
    <property type="entry name" value="ABC_transporter-like_CS"/>
</dbReference>
<dbReference type="InterPro" id="IPR011527">
    <property type="entry name" value="ABC1_TM_dom"/>
</dbReference>
<feature type="domain" description="ABC transmembrane type-1" evidence="9">
    <location>
        <begin position="26"/>
        <end position="305"/>
    </location>
</feature>
<dbReference type="GO" id="GO:0140359">
    <property type="term" value="F:ABC-type transporter activity"/>
    <property type="evidence" value="ECO:0007669"/>
    <property type="project" value="InterPro"/>
</dbReference>
<keyword evidence="4" id="KW-0067">ATP-binding</keyword>
<dbReference type="SUPFAM" id="SSF90123">
    <property type="entry name" value="ABC transporter transmembrane region"/>
    <property type="match status" value="1"/>
</dbReference>
<evidence type="ECO:0000256" key="3">
    <source>
        <dbReference type="ARBA" id="ARBA00022741"/>
    </source>
</evidence>
<name>A0A1W7CUC8_9ACTN</name>
<dbReference type="InterPro" id="IPR003593">
    <property type="entry name" value="AAA+_ATPase"/>
</dbReference>
<dbReference type="InterPro" id="IPR027417">
    <property type="entry name" value="P-loop_NTPase"/>
</dbReference>
<feature type="transmembrane region" description="Helical" evidence="7">
    <location>
        <begin position="60"/>
        <end position="80"/>
    </location>
</feature>
<dbReference type="Gene3D" id="3.40.50.300">
    <property type="entry name" value="P-loop containing nucleotide triphosphate hydrolases"/>
    <property type="match status" value="1"/>
</dbReference>
<keyword evidence="6 7" id="KW-0472">Membrane</keyword>
<dbReference type="PANTHER" id="PTHR24221">
    <property type="entry name" value="ATP-BINDING CASSETTE SUB-FAMILY B"/>
    <property type="match status" value="1"/>
</dbReference>